<evidence type="ECO:0008006" key="7">
    <source>
        <dbReference type="Google" id="ProtNLM"/>
    </source>
</evidence>
<keyword evidence="6" id="KW-1185">Reference proteome</keyword>
<evidence type="ECO:0000313" key="3">
    <source>
        <dbReference type="EMBL" id="QBH11860.1"/>
    </source>
</evidence>
<evidence type="ECO:0000313" key="4">
    <source>
        <dbReference type="EMBL" id="RAM00019.1"/>
    </source>
</evidence>
<reference evidence="3 6" key="2">
    <citation type="submission" date="2019-02" db="EMBL/GenBank/DDBJ databases">
        <title>Complete genome sequence of Desulfobacter hydrogenophilus AcRS1.</title>
        <authorList>
            <person name="Marietou A."/>
            <person name="Lund M.B."/>
            <person name="Marshall I.P.G."/>
            <person name="Schreiber L."/>
            <person name="Jorgensen B."/>
        </authorList>
    </citation>
    <scope>NUCLEOTIDE SEQUENCE [LARGE SCALE GENOMIC DNA]</scope>
    <source>
        <strain evidence="3 6">AcRS1</strain>
    </source>
</reference>
<dbReference type="Proteomes" id="UP000293902">
    <property type="component" value="Chromosome"/>
</dbReference>
<feature type="compositionally biased region" description="Basic and acidic residues" evidence="1">
    <location>
        <begin position="202"/>
        <end position="211"/>
    </location>
</feature>
<dbReference type="AlphaFoldDB" id="A0A328F6M4"/>
<keyword evidence="2" id="KW-1133">Transmembrane helix</keyword>
<dbReference type="EMBL" id="QLNI01000072">
    <property type="protein sequence ID" value="RAM00019.1"/>
    <property type="molecule type" value="Genomic_DNA"/>
</dbReference>
<feature type="transmembrane region" description="Helical" evidence="2">
    <location>
        <begin position="163"/>
        <end position="184"/>
    </location>
</feature>
<proteinExistence type="predicted"/>
<protein>
    <recommendedName>
        <fullName evidence="7">DUF106 domain-containing protein</fullName>
    </recommendedName>
</protein>
<evidence type="ECO:0000313" key="6">
    <source>
        <dbReference type="Proteomes" id="UP000293902"/>
    </source>
</evidence>
<feature type="region of interest" description="Disordered" evidence="1">
    <location>
        <begin position="192"/>
        <end position="211"/>
    </location>
</feature>
<feature type="transmembrane region" description="Helical" evidence="2">
    <location>
        <begin position="112"/>
        <end position="130"/>
    </location>
</feature>
<keyword evidence="2" id="KW-0812">Transmembrane</keyword>
<reference evidence="4 5" key="1">
    <citation type="submission" date="2018-06" db="EMBL/GenBank/DDBJ databases">
        <title>Complete Genome Sequence of Desulfobacter hydrogenophilus (DSM3380).</title>
        <authorList>
            <person name="Marietou A."/>
            <person name="Schreiber L."/>
            <person name="Marshall I."/>
            <person name="Jorgensen B."/>
        </authorList>
    </citation>
    <scope>NUCLEOTIDE SEQUENCE [LARGE SCALE GENOMIC DNA]</scope>
    <source>
        <strain evidence="4 5">DSM 3380</strain>
    </source>
</reference>
<gene>
    <name evidence="4" type="ORF">DO021_21335</name>
    <name evidence="3" type="ORF">EYB58_02310</name>
</gene>
<evidence type="ECO:0000256" key="2">
    <source>
        <dbReference type="SAM" id="Phobius"/>
    </source>
</evidence>
<dbReference type="RefSeq" id="WP_111960444.1">
    <property type="nucleotide sequence ID" value="NZ_CP036313.1"/>
</dbReference>
<sequence>MDEFLDMLWMQVEYGLESIVTALDTLLNPVEVLGPAGVVLILALATAGTTKILSKVYRTQRHTHLKEEFLHWQSVRQAAMAVEDKEKGKAMAKNIDQAKLNQVYYDYFFEGLMKNLVTTVLPALLVVAYLSRTYTRESLEARFGSQWIFTLGSGPDAFHIGTLLWFLICLPVSFALFGLVAFLIKKGRKNQGPEINQPGKGQPDHQHLPCG</sequence>
<dbReference type="EMBL" id="CP036313">
    <property type="protein sequence ID" value="QBH11860.1"/>
    <property type="molecule type" value="Genomic_DNA"/>
</dbReference>
<keyword evidence="2" id="KW-0472">Membrane</keyword>
<dbReference type="Proteomes" id="UP000248798">
    <property type="component" value="Unassembled WGS sequence"/>
</dbReference>
<name>A0A328F6M4_9BACT</name>
<evidence type="ECO:0000256" key="1">
    <source>
        <dbReference type="SAM" id="MobiDB-lite"/>
    </source>
</evidence>
<accession>A0A328F6M4</accession>
<dbReference type="OrthoDB" id="5419787at2"/>
<feature type="transmembrane region" description="Helical" evidence="2">
    <location>
        <begin position="32"/>
        <end position="53"/>
    </location>
</feature>
<evidence type="ECO:0000313" key="5">
    <source>
        <dbReference type="Proteomes" id="UP000248798"/>
    </source>
</evidence>
<organism evidence="4 5">
    <name type="scientific">Desulfobacter hydrogenophilus</name>
    <dbReference type="NCBI Taxonomy" id="2291"/>
    <lineage>
        <taxon>Bacteria</taxon>
        <taxon>Pseudomonadati</taxon>
        <taxon>Thermodesulfobacteriota</taxon>
        <taxon>Desulfobacteria</taxon>
        <taxon>Desulfobacterales</taxon>
        <taxon>Desulfobacteraceae</taxon>
        <taxon>Desulfobacter</taxon>
    </lineage>
</organism>